<comment type="caution">
    <text evidence="2">The sequence shown here is derived from an EMBL/GenBank/DDBJ whole genome shotgun (WGS) entry which is preliminary data.</text>
</comment>
<dbReference type="Pfam" id="PF00561">
    <property type="entry name" value="Abhydrolase_1"/>
    <property type="match status" value="1"/>
</dbReference>
<dbReference type="PANTHER" id="PTHR43433:SF5">
    <property type="entry name" value="AB HYDROLASE-1 DOMAIN-CONTAINING PROTEIN"/>
    <property type="match status" value="1"/>
</dbReference>
<dbReference type="InterPro" id="IPR050471">
    <property type="entry name" value="AB_hydrolase"/>
</dbReference>
<evidence type="ECO:0000313" key="3">
    <source>
        <dbReference type="Proteomes" id="UP000293342"/>
    </source>
</evidence>
<dbReference type="InterPro" id="IPR029058">
    <property type="entry name" value="AB_hydrolase_fold"/>
</dbReference>
<dbReference type="OrthoDB" id="7958481at2"/>
<organism evidence="2 3">
    <name type="scientific">Kribbella capetownensis</name>
    <dbReference type="NCBI Taxonomy" id="1572659"/>
    <lineage>
        <taxon>Bacteria</taxon>
        <taxon>Bacillati</taxon>
        <taxon>Actinomycetota</taxon>
        <taxon>Actinomycetes</taxon>
        <taxon>Propionibacteriales</taxon>
        <taxon>Kribbellaceae</taxon>
        <taxon>Kribbella</taxon>
    </lineage>
</organism>
<dbReference type="AlphaFoldDB" id="A0A4R0IWZ7"/>
<reference evidence="2 3" key="1">
    <citation type="submission" date="2019-02" db="EMBL/GenBank/DDBJ databases">
        <title>Kribbella capetownensis sp. nov. and Kribbella speibonae sp. nov., isolated from soil.</title>
        <authorList>
            <person name="Curtis S.M."/>
            <person name="Norton I."/>
            <person name="Everest G.J."/>
            <person name="Meyers P.R."/>
        </authorList>
    </citation>
    <scope>NUCLEOTIDE SEQUENCE [LARGE SCALE GENOMIC DNA]</scope>
    <source>
        <strain evidence="2 3">YM53</strain>
    </source>
</reference>
<dbReference type="PANTHER" id="PTHR43433">
    <property type="entry name" value="HYDROLASE, ALPHA/BETA FOLD FAMILY PROTEIN"/>
    <property type="match status" value="1"/>
</dbReference>
<proteinExistence type="predicted"/>
<protein>
    <submittedName>
        <fullName evidence="2">Alpha/beta hydrolase</fullName>
    </submittedName>
</protein>
<keyword evidence="3" id="KW-1185">Reference proteome</keyword>
<name>A0A4R0IWZ7_9ACTN</name>
<feature type="domain" description="AB hydrolase-1" evidence="1">
    <location>
        <begin position="62"/>
        <end position="142"/>
    </location>
</feature>
<dbReference type="SUPFAM" id="SSF53474">
    <property type="entry name" value="alpha/beta-Hydrolases"/>
    <property type="match status" value="1"/>
</dbReference>
<evidence type="ECO:0000313" key="2">
    <source>
        <dbReference type="EMBL" id="TCC37430.1"/>
    </source>
</evidence>
<sequence>MHTPPRMPEQMLMRYADVPEGRMRSRVLGEPRAGTPPVVVVQGMAVSDYLLPACAAVGEWTQIFLLDLPGYAGSGQPTHYLDVRGYGEAVAHWLEAAALDHAVVVGHSSGTQVAAWAGVLCPERVAAVCLASPTVDPVARSLPRLLLRWRLDGRYPTPGLQQNHVPEWKRAGVRGIAHLLRVHLADKLEEQVAELSMPVLIIKGTDDRISTDRWVNELCQAAVEGEVATVPGPHTFTWVDPHAWSQPLQRLARRTAGSRP</sequence>
<gene>
    <name evidence="2" type="ORF">E0H75_40500</name>
</gene>
<dbReference type="EMBL" id="SJKD01000015">
    <property type="protein sequence ID" value="TCC37430.1"/>
    <property type="molecule type" value="Genomic_DNA"/>
</dbReference>
<evidence type="ECO:0000259" key="1">
    <source>
        <dbReference type="Pfam" id="PF00561"/>
    </source>
</evidence>
<dbReference type="GO" id="GO:0016787">
    <property type="term" value="F:hydrolase activity"/>
    <property type="evidence" value="ECO:0007669"/>
    <property type="project" value="UniProtKB-KW"/>
</dbReference>
<dbReference type="Gene3D" id="3.40.50.1820">
    <property type="entry name" value="alpha/beta hydrolase"/>
    <property type="match status" value="1"/>
</dbReference>
<keyword evidence="2" id="KW-0378">Hydrolase</keyword>
<accession>A0A4R0IWZ7</accession>
<dbReference type="Proteomes" id="UP000293342">
    <property type="component" value="Unassembled WGS sequence"/>
</dbReference>
<dbReference type="InterPro" id="IPR000073">
    <property type="entry name" value="AB_hydrolase_1"/>
</dbReference>